<keyword evidence="5" id="KW-0819">tRNA processing</keyword>
<keyword evidence="4" id="KW-0808">Transferase</keyword>
<dbReference type="GO" id="GO:0052381">
    <property type="term" value="F:tRNA dimethylallyltransferase activity"/>
    <property type="evidence" value="ECO:0007669"/>
    <property type="project" value="UniProtKB-EC"/>
</dbReference>
<comment type="cofactor">
    <cofactor evidence="1">
        <name>Mg(2+)</name>
        <dbReference type="ChEBI" id="CHEBI:18420"/>
    </cofactor>
</comment>
<keyword evidence="6" id="KW-0547">Nucleotide-binding</keyword>
<comment type="catalytic activity">
    <reaction evidence="9">
        <text>adenosine(37) in tRNA + dimethylallyl diphosphate = N(6)-dimethylallyladenosine(37) in tRNA + diphosphate</text>
        <dbReference type="Rhea" id="RHEA:26482"/>
        <dbReference type="Rhea" id="RHEA-COMP:10162"/>
        <dbReference type="Rhea" id="RHEA-COMP:10375"/>
        <dbReference type="ChEBI" id="CHEBI:33019"/>
        <dbReference type="ChEBI" id="CHEBI:57623"/>
        <dbReference type="ChEBI" id="CHEBI:74411"/>
        <dbReference type="ChEBI" id="CHEBI:74415"/>
        <dbReference type="EC" id="2.5.1.75"/>
    </reaction>
</comment>
<name>A0A383ASE3_9ZZZZ</name>
<dbReference type="GO" id="GO:0006400">
    <property type="term" value="P:tRNA modification"/>
    <property type="evidence" value="ECO:0007669"/>
    <property type="project" value="TreeGrafter"/>
</dbReference>
<dbReference type="NCBIfam" id="TIGR00174">
    <property type="entry name" value="miaA"/>
    <property type="match status" value="1"/>
</dbReference>
<evidence type="ECO:0000256" key="6">
    <source>
        <dbReference type="ARBA" id="ARBA00022741"/>
    </source>
</evidence>
<dbReference type="EC" id="2.5.1.75" evidence="3"/>
<evidence type="ECO:0000256" key="2">
    <source>
        <dbReference type="ARBA" id="ARBA00005842"/>
    </source>
</evidence>
<gene>
    <name evidence="10" type="ORF">METZ01_LOCUS463516</name>
</gene>
<evidence type="ECO:0000256" key="7">
    <source>
        <dbReference type="ARBA" id="ARBA00022840"/>
    </source>
</evidence>
<evidence type="ECO:0000256" key="5">
    <source>
        <dbReference type="ARBA" id="ARBA00022694"/>
    </source>
</evidence>
<dbReference type="InterPro" id="IPR039657">
    <property type="entry name" value="Dimethylallyltransferase"/>
</dbReference>
<dbReference type="EMBL" id="UINC01194532">
    <property type="protein sequence ID" value="SVE10662.1"/>
    <property type="molecule type" value="Genomic_DNA"/>
</dbReference>
<accession>A0A383ASE3</accession>
<dbReference type="Gene3D" id="3.40.50.300">
    <property type="entry name" value="P-loop containing nucleotide triphosphate hydrolases"/>
    <property type="match status" value="1"/>
</dbReference>
<organism evidence="10">
    <name type="scientific">marine metagenome</name>
    <dbReference type="NCBI Taxonomy" id="408172"/>
    <lineage>
        <taxon>unclassified sequences</taxon>
        <taxon>metagenomes</taxon>
        <taxon>ecological metagenomes</taxon>
    </lineage>
</organism>
<evidence type="ECO:0000256" key="9">
    <source>
        <dbReference type="ARBA" id="ARBA00049563"/>
    </source>
</evidence>
<feature type="non-terminal residue" evidence="10">
    <location>
        <position position="1"/>
    </location>
</feature>
<dbReference type="InterPro" id="IPR018022">
    <property type="entry name" value="IPT"/>
</dbReference>
<evidence type="ECO:0000256" key="4">
    <source>
        <dbReference type="ARBA" id="ARBA00022679"/>
    </source>
</evidence>
<proteinExistence type="inferred from homology"/>
<dbReference type="PANTHER" id="PTHR11088:SF60">
    <property type="entry name" value="TRNA DIMETHYLALLYLTRANSFERASE"/>
    <property type="match status" value="1"/>
</dbReference>
<evidence type="ECO:0000256" key="8">
    <source>
        <dbReference type="ARBA" id="ARBA00022842"/>
    </source>
</evidence>
<reference evidence="10" key="1">
    <citation type="submission" date="2018-05" db="EMBL/GenBank/DDBJ databases">
        <authorList>
            <person name="Lanie J.A."/>
            <person name="Ng W.-L."/>
            <person name="Kazmierczak K.M."/>
            <person name="Andrzejewski T.M."/>
            <person name="Davidsen T.M."/>
            <person name="Wayne K.J."/>
            <person name="Tettelin H."/>
            <person name="Glass J.I."/>
            <person name="Rusch D."/>
            <person name="Podicherti R."/>
            <person name="Tsui H.-C.T."/>
            <person name="Winkler M.E."/>
        </authorList>
    </citation>
    <scope>NUCLEOTIDE SEQUENCE</scope>
</reference>
<dbReference type="Pfam" id="PF01715">
    <property type="entry name" value="IPPT"/>
    <property type="match status" value="1"/>
</dbReference>
<evidence type="ECO:0000256" key="3">
    <source>
        <dbReference type="ARBA" id="ARBA00012665"/>
    </source>
</evidence>
<keyword evidence="8" id="KW-0460">Magnesium</keyword>
<feature type="non-terminal residue" evidence="10">
    <location>
        <position position="249"/>
    </location>
</feature>
<keyword evidence="7" id="KW-0067">ATP-binding</keyword>
<evidence type="ECO:0000313" key="10">
    <source>
        <dbReference type="EMBL" id="SVE10662.1"/>
    </source>
</evidence>
<dbReference type="GO" id="GO:0005524">
    <property type="term" value="F:ATP binding"/>
    <property type="evidence" value="ECO:0007669"/>
    <property type="project" value="UniProtKB-KW"/>
</dbReference>
<comment type="similarity">
    <text evidence="2">Belongs to the IPP transferase family.</text>
</comment>
<dbReference type="SUPFAM" id="SSF52540">
    <property type="entry name" value="P-loop containing nucleoside triphosphate hydrolases"/>
    <property type="match status" value="1"/>
</dbReference>
<dbReference type="Gene3D" id="1.10.20.140">
    <property type="match status" value="1"/>
</dbReference>
<dbReference type="InterPro" id="IPR027417">
    <property type="entry name" value="P-loop_NTPase"/>
</dbReference>
<sequence>LCLRLAQEIDAEILSCDSLQVYEGMDIGTAKPTTEEMATVTHHGIDVFPVGITASVHAYSQMAAEAVRDIHARGKAVLVGGGSGFYLKSFLEPVCDEVSIPEGVRSEVADLLEEVGLEGLVERLLELNPEGLGELDLRNPRRVVPALERCMVTGKTVLQLRSEMKALPEPYADMEKRICVLERGDGSLKERIAKRTRTMLDAGLVGEVAALLEQGLRTNLAAANAIGYRETVLHLDGVLSSEAELEETI</sequence>
<dbReference type="AlphaFoldDB" id="A0A383ASE3"/>
<protein>
    <recommendedName>
        <fullName evidence="3">tRNA dimethylallyltransferase</fullName>
        <ecNumber evidence="3">2.5.1.75</ecNumber>
    </recommendedName>
</protein>
<dbReference type="PANTHER" id="PTHR11088">
    <property type="entry name" value="TRNA DIMETHYLALLYLTRANSFERASE"/>
    <property type="match status" value="1"/>
</dbReference>
<evidence type="ECO:0000256" key="1">
    <source>
        <dbReference type="ARBA" id="ARBA00001946"/>
    </source>
</evidence>